<evidence type="ECO:0000313" key="8">
    <source>
        <dbReference type="Proteomes" id="UP000198346"/>
    </source>
</evidence>
<evidence type="ECO:0000256" key="2">
    <source>
        <dbReference type="ARBA" id="ARBA00023015"/>
    </source>
</evidence>
<reference evidence="7 8" key="1">
    <citation type="submission" date="2017-07" db="EMBL/GenBank/DDBJ databases">
        <authorList>
            <person name="Sun Z.S."/>
            <person name="Albrecht U."/>
            <person name="Echele G."/>
            <person name="Lee C.C."/>
        </authorList>
    </citation>
    <scope>NUCLEOTIDE SEQUENCE [LARGE SCALE GENOMIC DNA]</scope>
    <source>
        <strain evidence="7 8">CGMCC 1.12710</strain>
    </source>
</reference>
<feature type="domain" description="Heat-inducible transcription repressor HrcA C-terminal" evidence="6">
    <location>
        <begin position="107"/>
        <end position="327"/>
    </location>
</feature>
<dbReference type="InterPro" id="IPR023120">
    <property type="entry name" value="WHTH_transcript_rep_HrcA_IDD"/>
</dbReference>
<dbReference type="SUPFAM" id="SSF46785">
    <property type="entry name" value="Winged helix' DNA-binding domain"/>
    <property type="match status" value="1"/>
</dbReference>
<evidence type="ECO:0000256" key="4">
    <source>
        <dbReference type="ARBA" id="ARBA00023163"/>
    </source>
</evidence>
<protein>
    <recommendedName>
        <fullName evidence="5">Heat-inducible transcription repressor HrcA</fullName>
    </recommendedName>
</protein>
<dbReference type="GO" id="GO:0045892">
    <property type="term" value="P:negative regulation of DNA-templated transcription"/>
    <property type="evidence" value="ECO:0007669"/>
    <property type="project" value="UniProtKB-UniRule"/>
</dbReference>
<dbReference type="PIRSF" id="PIRSF005485">
    <property type="entry name" value="HrcA"/>
    <property type="match status" value="1"/>
</dbReference>
<dbReference type="InterPro" id="IPR036388">
    <property type="entry name" value="WH-like_DNA-bd_sf"/>
</dbReference>
<comment type="function">
    <text evidence="5">Negative regulator of class I heat shock genes (grpE-dnaK-dnaJ and groELS operons). Prevents heat-shock induction of these operons.</text>
</comment>
<comment type="similarity">
    <text evidence="5">Belongs to the HrcA family.</text>
</comment>
<keyword evidence="4 5" id="KW-0804">Transcription</keyword>
<dbReference type="Proteomes" id="UP000198346">
    <property type="component" value="Unassembled WGS sequence"/>
</dbReference>
<dbReference type="Gene3D" id="3.30.390.60">
    <property type="entry name" value="Heat-inducible transcription repressor hrca homolog, domain 3"/>
    <property type="match status" value="1"/>
</dbReference>
<dbReference type="SUPFAM" id="SSF55781">
    <property type="entry name" value="GAF domain-like"/>
    <property type="match status" value="1"/>
</dbReference>
<evidence type="ECO:0000256" key="5">
    <source>
        <dbReference type="HAMAP-Rule" id="MF_00081"/>
    </source>
</evidence>
<evidence type="ECO:0000313" key="7">
    <source>
        <dbReference type="EMBL" id="SNT67687.1"/>
    </source>
</evidence>
<dbReference type="HAMAP" id="MF_00081">
    <property type="entry name" value="HrcA"/>
    <property type="match status" value="1"/>
</dbReference>
<dbReference type="Pfam" id="PF01628">
    <property type="entry name" value="HrcA"/>
    <property type="match status" value="1"/>
</dbReference>
<dbReference type="OrthoDB" id="9783139at2"/>
<gene>
    <name evidence="5" type="primary">hrcA</name>
    <name evidence="7" type="ORF">SAMN06297382_0179</name>
</gene>
<proteinExistence type="inferred from homology"/>
<dbReference type="PANTHER" id="PTHR34824">
    <property type="entry name" value="HEAT-INDUCIBLE TRANSCRIPTION REPRESSOR HRCA"/>
    <property type="match status" value="1"/>
</dbReference>
<keyword evidence="3 5" id="KW-0346">Stress response</keyword>
<dbReference type="GO" id="GO:0003677">
    <property type="term" value="F:DNA binding"/>
    <property type="evidence" value="ECO:0007669"/>
    <property type="project" value="InterPro"/>
</dbReference>
<dbReference type="InterPro" id="IPR002571">
    <property type="entry name" value="HrcA"/>
</dbReference>
<organism evidence="7 8">
    <name type="scientific">Amphiplicatus metriothermophilus</name>
    <dbReference type="NCBI Taxonomy" id="1519374"/>
    <lineage>
        <taxon>Bacteria</taxon>
        <taxon>Pseudomonadati</taxon>
        <taxon>Pseudomonadota</taxon>
        <taxon>Alphaproteobacteria</taxon>
        <taxon>Parvularculales</taxon>
        <taxon>Parvularculaceae</taxon>
        <taxon>Amphiplicatus</taxon>
    </lineage>
</organism>
<dbReference type="Gene3D" id="3.30.450.40">
    <property type="match status" value="1"/>
</dbReference>
<evidence type="ECO:0000256" key="1">
    <source>
        <dbReference type="ARBA" id="ARBA00022491"/>
    </source>
</evidence>
<accession>A0A239PJ72</accession>
<keyword evidence="8" id="KW-1185">Reference proteome</keyword>
<dbReference type="InterPro" id="IPR021153">
    <property type="entry name" value="HrcA_C"/>
</dbReference>
<dbReference type="InterPro" id="IPR036390">
    <property type="entry name" value="WH_DNA-bd_sf"/>
</dbReference>
<dbReference type="AlphaFoldDB" id="A0A239PJ72"/>
<name>A0A239PJ72_9PROT</name>
<sequence>MSALNELDARAREIFRDLVEEYLRTGEPVGSRTLSQSSGLGLSAATIRNVMADLTDLGLLHAPHISAGRLPTERGLRLFVDSLMQVSDLTEEDRREIDSGPVGAEGDTVLEKAAAKLSGLTHTASLVLAPKTEAPLRHIEFVSISPGQALVILVFEDGRVENRIITLPDGLPGSALIYAGNYLSERLRGRTISETREEILREIENHQAALDALTSRLVQEGVAEIAGGERSSLIVRGRANLLDDASQEDLERVRMLFDDLERKRDVIDLINAARDGEGVKIFIGSENRLFSLSGSSVIVAPYRDQNRRIVGVLGVIGPTRLNYARVIPIVDYTAEVVSRLLK</sequence>
<dbReference type="EMBL" id="FZQA01000001">
    <property type="protein sequence ID" value="SNT67687.1"/>
    <property type="molecule type" value="Genomic_DNA"/>
</dbReference>
<evidence type="ECO:0000256" key="3">
    <source>
        <dbReference type="ARBA" id="ARBA00023016"/>
    </source>
</evidence>
<dbReference type="PANTHER" id="PTHR34824:SF1">
    <property type="entry name" value="HEAT-INDUCIBLE TRANSCRIPTION REPRESSOR HRCA"/>
    <property type="match status" value="1"/>
</dbReference>
<dbReference type="RefSeq" id="WP_089410709.1">
    <property type="nucleotide sequence ID" value="NZ_FZQA01000001.1"/>
</dbReference>
<dbReference type="NCBIfam" id="TIGR00331">
    <property type="entry name" value="hrcA"/>
    <property type="match status" value="1"/>
</dbReference>
<dbReference type="Gene3D" id="1.10.10.10">
    <property type="entry name" value="Winged helix-like DNA-binding domain superfamily/Winged helix DNA-binding domain"/>
    <property type="match status" value="1"/>
</dbReference>
<evidence type="ECO:0000259" key="6">
    <source>
        <dbReference type="Pfam" id="PF01628"/>
    </source>
</evidence>
<dbReference type="InterPro" id="IPR029016">
    <property type="entry name" value="GAF-like_dom_sf"/>
</dbReference>
<keyword evidence="1 5" id="KW-0678">Repressor</keyword>
<keyword evidence="2 5" id="KW-0805">Transcription regulation</keyword>